<dbReference type="EMBL" id="AMGM01000015">
    <property type="protein sequence ID" value="EKB49946.1"/>
    <property type="molecule type" value="Genomic_DNA"/>
</dbReference>
<gene>
    <name evidence="2" type="ORF">B879_01371</name>
</gene>
<reference evidence="2 3" key="1">
    <citation type="journal article" date="2012" name="J. Bacteriol.">
        <title>Draft Genome Sequence of Cecembia lonarensis Strain LW9T, Isolated from Lonar Lake, a Haloalkaline Lake in India.</title>
        <authorList>
            <person name="Shivaji S."/>
            <person name="Ara S."/>
            <person name="Singh A."/>
            <person name="Pinnaka A.K."/>
        </authorList>
    </citation>
    <scope>NUCLEOTIDE SEQUENCE [LARGE SCALE GENOMIC DNA]</scope>
    <source>
        <strain evidence="2 3">LW9</strain>
    </source>
</reference>
<keyword evidence="3" id="KW-1185">Reference proteome</keyword>
<name>K1L594_CECL9</name>
<protein>
    <submittedName>
        <fullName evidence="2">Uncharacterized protein</fullName>
    </submittedName>
</protein>
<organism evidence="2 3">
    <name type="scientific">Cecembia lonarensis (strain CCUG 58316 / KCTC 22772 / LW9)</name>
    <dbReference type="NCBI Taxonomy" id="1225176"/>
    <lineage>
        <taxon>Bacteria</taxon>
        <taxon>Pseudomonadati</taxon>
        <taxon>Bacteroidota</taxon>
        <taxon>Cytophagia</taxon>
        <taxon>Cytophagales</taxon>
        <taxon>Cyclobacteriaceae</taxon>
        <taxon>Cecembia</taxon>
    </lineage>
</organism>
<comment type="caution">
    <text evidence="2">The sequence shown here is derived from an EMBL/GenBank/DDBJ whole genome shotgun (WGS) entry which is preliminary data.</text>
</comment>
<evidence type="ECO:0000313" key="3">
    <source>
        <dbReference type="Proteomes" id="UP000004478"/>
    </source>
</evidence>
<accession>K1L594</accession>
<feature type="region of interest" description="Disordered" evidence="1">
    <location>
        <begin position="1"/>
        <end position="25"/>
    </location>
</feature>
<evidence type="ECO:0000313" key="2">
    <source>
        <dbReference type="EMBL" id="EKB49946.1"/>
    </source>
</evidence>
<dbReference type="Proteomes" id="UP000004478">
    <property type="component" value="Unassembled WGS sequence"/>
</dbReference>
<dbReference type="AlphaFoldDB" id="K1L594"/>
<evidence type="ECO:0000256" key="1">
    <source>
        <dbReference type="SAM" id="MobiDB-lite"/>
    </source>
</evidence>
<proteinExistence type="predicted"/>
<sequence>MTRFLMKEKERSMAKPSNLKGKTSSHTMGYKMMANKASGQQITIRISQSKKVAMVFFVIIRSNAMPCKETFEISQNFSI</sequence>
<feature type="compositionally biased region" description="Basic and acidic residues" evidence="1">
    <location>
        <begin position="1"/>
        <end position="13"/>
    </location>
</feature>